<evidence type="ECO:0000256" key="5">
    <source>
        <dbReference type="ARBA" id="ARBA00022692"/>
    </source>
</evidence>
<feature type="compositionally biased region" description="Pro residues" evidence="9">
    <location>
        <begin position="100"/>
        <end position="125"/>
    </location>
</feature>
<evidence type="ECO:0000256" key="6">
    <source>
        <dbReference type="ARBA" id="ARBA00022927"/>
    </source>
</evidence>
<keyword evidence="7" id="KW-0472">Membrane</keyword>
<evidence type="ECO:0000256" key="9">
    <source>
        <dbReference type="SAM" id="MobiDB-lite"/>
    </source>
</evidence>
<keyword evidence="13" id="KW-1185">Reference proteome</keyword>
<feature type="domain" description="POTRA" evidence="11">
    <location>
        <begin position="133"/>
        <end position="208"/>
    </location>
</feature>
<dbReference type="InterPro" id="IPR034746">
    <property type="entry name" value="POTRA"/>
</dbReference>
<feature type="chain" id="PRO_5047188179" evidence="10">
    <location>
        <begin position="25"/>
        <end position="618"/>
    </location>
</feature>
<evidence type="ECO:0000256" key="8">
    <source>
        <dbReference type="ARBA" id="ARBA00023237"/>
    </source>
</evidence>
<keyword evidence="3" id="KW-0813">Transport</keyword>
<accession>A0ABW6IDR8</accession>
<evidence type="ECO:0000256" key="3">
    <source>
        <dbReference type="ARBA" id="ARBA00022448"/>
    </source>
</evidence>
<dbReference type="Gene3D" id="2.40.160.50">
    <property type="entry name" value="membrane protein fhac: a member of the omp85/tpsb transporter family"/>
    <property type="match status" value="1"/>
</dbReference>
<reference evidence="12 13" key="1">
    <citation type="submission" date="2024-10" db="EMBL/GenBank/DDBJ databases">
        <authorList>
            <person name="Ratan Roy A."/>
            <person name="Morales Sandoval P.H."/>
            <person name="De Los Santos Villalobos S."/>
            <person name="Chakraborty S."/>
            <person name="Mukherjee J."/>
        </authorList>
    </citation>
    <scope>NUCLEOTIDE SEQUENCE [LARGE SCALE GENOMIC DNA]</scope>
    <source>
        <strain evidence="12 13">S1</strain>
    </source>
</reference>
<dbReference type="Pfam" id="PF08479">
    <property type="entry name" value="POTRA_2"/>
    <property type="match status" value="1"/>
</dbReference>
<dbReference type="Proteomes" id="UP001600165">
    <property type="component" value="Unassembled WGS sequence"/>
</dbReference>
<feature type="signal peptide" evidence="10">
    <location>
        <begin position="1"/>
        <end position="24"/>
    </location>
</feature>
<gene>
    <name evidence="12" type="ORF">ACFVKH_08465</name>
</gene>
<name>A0ABW6IDR8_9CYAN</name>
<evidence type="ECO:0000256" key="7">
    <source>
        <dbReference type="ARBA" id="ARBA00023136"/>
    </source>
</evidence>
<dbReference type="InterPro" id="IPR005565">
    <property type="entry name" value="Hemolysn_activator_HlyB_C"/>
</dbReference>
<evidence type="ECO:0000313" key="12">
    <source>
        <dbReference type="EMBL" id="MFE4106306.1"/>
    </source>
</evidence>
<comment type="similarity">
    <text evidence="2">Belongs to the TPS (TC 1.B.20) family.</text>
</comment>
<keyword evidence="6" id="KW-0653">Protein transport</keyword>
<evidence type="ECO:0000256" key="4">
    <source>
        <dbReference type="ARBA" id="ARBA00022452"/>
    </source>
</evidence>
<dbReference type="InterPro" id="IPR051544">
    <property type="entry name" value="TPS_OM_transporter"/>
</dbReference>
<evidence type="ECO:0000313" key="13">
    <source>
        <dbReference type="Proteomes" id="UP001600165"/>
    </source>
</evidence>
<dbReference type="EMBL" id="JBHZOL010000061">
    <property type="protein sequence ID" value="MFE4106306.1"/>
    <property type="molecule type" value="Genomic_DNA"/>
</dbReference>
<dbReference type="InterPro" id="IPR013686">
    <property type="entry name" value="Polypept-transport_assoc_ShlB"/>
</dbReference>
<keyword evidence="5" id="KW-0812">Transmembrane</keyword>
<comment type="subcellular location">
    <subcellularLocation>
        <location evidence="1">Cell outer membrane</location>
    </subcellularLocation>
</comment>
<dbReference type="PANTHER" id="PTHR34597:SF3">
    <property type="entry name" value="OUTER MEMBRANE TRANSPORTER CDIB"/>
    <property type="match status" value="1"/>
</dbReference>
<organism evidence="12 13">
    <name type="scientific">Almyronema epifaneia S1</name>
    <dbReference type="NCBI Taxonomy" id="2991925"/>
    <lineage>
        <taxon>Bacteria</taxon>
        <taxon>Bacillati</taxon>
        <taxon>Cyanobacteriota</taxon>
        <taxon>Cyanophyceae</taxon>
        <taxon>Nodosilineales</taxon>
        <taxon>Nodosilineaceae</taxon>
        <taxon>Almyronema</taxon>
        <taxon>Almyronema epifaneia</taxon>
    </lineage>
</organism>
<dbReference type="RefSeq" id="WP_377963936.1">
    <property type="nucleotide sequence ID" value="NZ_JBHZOL010000061.1"/>
</dbReference>
<feature type="compositionally biased region" description="Polar residues" evidence="9">
    <location>
        <begin position="76"/>
        <end position="92"/>
    </location>
</feature>
<evidence type="ECO:0000256" key="1">
    <source>
        <dbReference type="ARBA" id="ARBA00004442"/>
    </source>
</evidence>
<keyword evidence="8" id="KW-0998">Cell outer membrane</keyword>
<sequence length="618" mass="67220">MRYQTAAWTTTLLSLIIGYGSAKAATEPLSAGAETFAEEAPETEALLSAIAPQPPAIALTPVPEAAFAPLLTSTPALQTLPTTPGPQVSQLTPERDRFPQPLPPPEPLPPAEPLTPQPAPPPATPDAPETIRVDVTEIQVSGSTVFDAATLESAIAPFENQSLTLAELQRAADAVTTLYLQAGYITSRAILPNQTVTDGVVQITVIEGRLAEIQVEGTDRLRRYVRDRVALAGTQPLNQAKLEDQLRLLRADPLFDNVEASLRAGAGPGESILIVRVDEAEALAVELSADNYSPTSVGEERISADIRYRNPAGLGDELFTSAYLSSQTGSEVYELGYRVPLNAMNGTLQLRFAPSRFKIVDEDSIGFALNVRGSADVYEASFRQPLIRTPREELALSLGLRHRDGETLIADLIQQDSRVSLIQFGQDYIRRDVSGAWALRSQFSFGVDLFNATLADSPDPDSQFFSWLGQIQRVQLIGSDHLLIVQGDVQFASDSLLGSEQFIIGGGQSIRGYSQNVRAGDNGFRISVEDRITLERDEGGNPRLQVAPFVDMGAVWNRFDETETTDDNFLLGTGVGFIVNLTPQWDTRLDFGVPLVELNDLGDPTSRLQVYFNVNYRL</sequence>
<protein>
    <submittedName>
        <fullName evidence="12">ShlB/FhaC/HecB family hemolysin secretion/activation protein</fullName>
    </submittedName>
</protein>
<dbReference type="Pfam" id="PF03865">
    <property type="entry name" value="ShlB"/>
    <property type="match status" value="1"/>
</dbReference>
<keyword evidence="10" id="KW-0732">Signal</keyword>
<evidence type="ECO:0000256" key="10">
    <source>
        <dbReference type="SAM" id="SignalP"/>
    </source>
</evidence>
<dbReference type="PANTHER" id="PTHR34597">
    <property type="entry name" value="SLR1661 PROTEIN"/>
    <property type="match status" value="1"/>
</dbReference>
<evidence type="ECO:0000259" key="11">
    <source>
        <dbReference type="PROSITE" id="PS51779"/>
    </source>
</evidence>
<dbReference type="PROSITE" id="PS51779">
    <property type="entry name" value="POTRA"/>
    <property type="match status" value="1"/>
</dbReference>
<proteinExistence type="inferred from homology"/>
<feature type="region of interest" description="Disordered" evidence="9">
    <location>
        <begin position="76"/>
        <end position="128"/>
    </location>
</feature>
<keyword evidence="4" id="KW-1134">Transmembrane beta strand</keyword>
<comment type="caution">
    <text evidence="12">The sequence shown here is derived from an EMBL/GenBank/DDBJ whole genome shotgun (WGS) entry which is preliminary data.</text>
</comment>
<evidence type="ECO:0000256" key="2">
    <source>
        <dbReference type="ARBA" id="ARBA00009055"/>
    </source>
</evidence>
<dbReference type="Gene3D" id="3.10.20.310">
    <property type="entry name" value="membrane protein fhac"/>
    <property type="match status" value="1"/>
</dbReference>